<dbReference type="PANTHER" id="PTHR43280">
    <property type="entry name" value="ARAC-FAMILY TRANSCRIPTIONAL REGULATOR"/>
    <property type="match status" value="1"/>
</dbReference>
<keyword evidence="2" id="KW-0238">DNA-binding</keyword>
<feature type="transmembrane region" description="Helical" evidence="4">
    <location>
        <begin position="163"/>
        <end position="180"/>
    </location>
</feature>
<dbReference type="SUPFAM" id="SSF46689">
    <property type="entry name" value="Homeodomain-like"/>
    <property type="match status" value="1"/>
</dbReference>
<feature type="transmembrane region" description="Helical" evidence="4">
    <location>
        <begin position="192"/>
        <end position="211"/>
    </location>
</feature>
<evidence type="ECO:0000313" key="6">
    <source>
        <dbReference type="EMBL" id="WND01805.1"/>
    </source>
</evidence>
<organism evidence="6 7">
    <name type="scientific">Temperatibacter marinus</name>
    <dbReference type="NCBI Taxonomy" id="1456591"/>
    <lineage>
        <taxon>Bacteria</taxon>
        <taxon>Pseudomonadati</taxon>
        <taxon>Pseudomonadota</taxon>
        <taxon>Alphaproteobacteria</taxon>
        <taxon>Kordiimonadales</taxon>
        <taxon>Temperatibacteraceae</taxon>
        <taxon>Temperatibacter</taxon>
    </lineage>
</organism>
<dbReference type="KEGG" id="tmk:QGN29_09595"/>
<dbReference type="GO" id="GO:0003700">
    <property type="term" value="F:DNA-binding transcription factor activity"/>
    <property type="evidence" value="ECO:0007669"/>
    <property type="project" value="InterPro"/>
</dbReference>
<keyword evidence="1" id="KW-0805">Transcription regulation</keyword>
<dbReference type="InterPro" id="IPR020449">
    <property type="entry name" value="Tscrpt_reg_AraC-type_HTH"/>
</dbReference>
<dbReference type="AlphaFoldDB" id="A0AA52H9L3"/>
<keyword evidence="4" id="KW-1133">Transmembrane helix</keyword>
<keyword evidence="7" id="KW-1185">Reference proteome</keyword>
<dbReference type="InterPro" id="IPR018060">
    <property type="entry name" value="HTH_AraC"/>
</dbReference>
<dbReference type="PROSITE" id="PS00041">
    <property type="entry name" value="HTH_ARAC_FAMILY_1"/>
    <property type="match status" value="1"/>
</dbReference>
<evidence type="ECO:0000259" key="5">
    <source>
        <dbReference type="PROSITE" id="PS01124"/>
    </source>
</evidence>
<evidence type="ECO:0000313" key="7">
    <source>
        <dbReference type="Proteomes" id="UP001268683"/>
    </source>
</evidence>
<keyword evidence="4" id="KW-0812">Transmembrane</keyword>
<evidence type="ECO:0000256" key="3">
    <source>
        <dbReference type="ARBA" id="ARBA00023163"/>
    </source>
</evidence>
<feature type="transmembrane region" description="Helical" evidence="4">
    <location>
        <begin position="57"/>
        <end position="79"/>
    </location>
</feature>
<evidence type="ECO:0000256" key="4">
    <source>
        <dbReference type="SAM" id="Phobius"/>
    </source>
</evidence>
<reference evidence="6" key="1">
    <citation type="submission" date="2023-04" db="EMBL/GenBank/DDBJ databases">
        <title>Complete genome sequence of Temperatibacter marinus.</title>
        <authorList>
            <person name="Rong J.-C."/>
            <person name="Yi M.-L."/>
            <person name="Zhao Q."/>
        </authorList>
    </citation>
    <scope>NUCLEOTIDE SEQUENCE</scope>
    <source>
        <strain evidence="6">NBRC 110045</strain>
    </source>
</reference>
<dbReference type="SMART" id="SM00342">
    <property type="entry name" value="HTH_ARAC"/>
    <property type="match status" value="1"/>
</dbReference>
<accession>A0AA52H9L3</accession>
<feature type="domain" description="HTH araC/xylS-type" evidence="5">
    <location>
        <begin position="267"/>
        <end position="359"/>
    </location>
</feature>
<evidence type="ECO:0000256" key="1">
    <source>
        <dbReference type="ARBA" id="ARBA00023015"/>
    </source>
</evidence>
<dbReference type="PROSITE" id="PS01124">
    <property type="entry name" value="HTH_ARAC_FAMILY_2"/>
    <property type="match status" value="1"/>
</dbReference>
<proteinExistence type="predicted"/>
<dbReference type="InterPro" id="IPR009057">
    <property type="entry name" value="Homeodomain-like_sf"/>
</dbReference>
<keyword evidence="3" id="KW-0804">Transcription</keyword>
<name>A0AA52H9L3_9PROT</name>
<dbReference type="Proteomes" id="UP001268683">
    <property type="component" value="Chromosome"/>
</dbReference>
<feature type="transmembrane region" description="Helical" evidence="4">
    <location>
        <begin position="91"/>
        <end position="110"/>
    </location>
</feature>
<feature type="transmembrane region" description="Helical" evidence="4">
    <location>
        <begin position="122"/>
        <end position="142"/>
    </location>
</feature>
<dbReference type="Pfam" id="PF12833">
    <property type="entry name" value="HTH_18"/>
    <property type="match status" value="1"/>
</dbReference>
<feature type="transmembrane region" description="Helical" evidence="4">
    <location>
        <begin position="32"/>
        <end position="51"/>
    </location>
</feature>
<gene>
    <name evidence="6" type="ORF">QGN29_09595</name>
</gene>
<keyword evidence="4" id="KW-0472">Membrane</keyword>
<protein>
    <submittedName>
        <fullName evidence="6">AraC family transcriptional regulator</fullName>
    </submittedName>
</protein>
<dbReference type="PANTHER" id="PTHR43280:SF29">
    <property type="entry name" value="ARAC-FAMILY TRANSCRIPTIONAL REGULATOR"/>
    <property type="match status" value="1"/>
</dbReference>
<dbReference type="Gene3D" id="1.10.10.60">
    <property type="entry name" value="Homeodomain-like"/>
    <property type="match status" value="1"/>
</dbReference>
<dbReference type="PRINTS" id="PR00032">
    <property type="entry name" value="HTHARAC"/>
</dbReference>
<feature type="transmembrane region" description="Helical" evidence="4">
    <location>
        <begin position="6"/>
        <end position="25"/>
    </location>
</feature>
<dbReference type="RefSeq" id="WP_310797635.1">
    <property type="nucleotide sequence ID" value="NZ_CP123872.1"/>
</dbReference>
<sequence>MTLTILNSFILFMSLLFVGFHLLTFKGQKAHLYFAIFCLSSAIMTLKYLSADYIAPYHYIIGMGASAICNGYWLLSRVFFRRRNPIEKQHIIVAVAIALLVVMNQGFHLMKGLGYIDPDYDGFLIYIVVELTILLSSCILVLTVWEGCRGFAQDTNEGKAQRIFFILTFGVALVGNKIARGLLPEGAQDIDIILAIILLFVMTNTFILMIWKYTNRFDFITAHPLLMKQAANDSAAKTASNIESATENPGSLAHQIKSLLIEQSLFLHENLKVADIARELNISEYLISQTIRDDLAARNFNQYVNQLRIDHSCRLLSDPEKRKMSILSISLESGFASIGPFTRAFKAQTGLTPSAYRKSLAEPPSNRKEA</sequence>
<dbReference type="InterPro" id="IPR018062">
    <property type="entry name" value="HTH_AraC-typ_CS"/>
</dbReference>
<evidence type="ECO:0000256" key="2">
    <source>
        <dbReference type="ARBA" id="ARBA00023125"/>
    </source>
</evidence>
<dbReference type="GO" id="GO:0043565">
    <property type="term" value="F:sequence-specific DNA binding"/>
    <property type="evidence" value="ECO:0007669"/>
    <property type="project" value="InterPro"/>
</dbReference>
<dbReference type="EMBL" id="CP123872">
    <property type="protein sequence ID" value="WND01805.1"/>
    <property type="molecule type" value="Genomic_DNA"/>
</dbReference>